<proteinExistence type="predicted"/>
<organism evidence="1 2">
    <name type="scientific">Corynascus novoguineensis</name>
    <dbReference type="NCBI Taxonomy" id="1126955"/>
    <lineage>
        <taxon>Eukaryota</taxon>
        <taxon>Fungi</taxon>
        <taxon>Dikarya</taxon>
        <taxon>Ascomycota</taxon>
        <taxon>Pezizomycotina</taxon>
        <taxon>Sordariomycetes</taxon>
        <taxon>Sordariomycetidae</taxon>
        <taxon>Sordariales</taxon>
        <taxon>Chaetomiaceae</taxon>
        <taxon>Corynascus</taxon>
    </lineage>
</organism>
<accession>A0AAN7HFI8</accession>
<dbReference type="AlphaFoldDB" id="A0AAN7HFI8"/>
<reference evidence="1" key="2">
    <citation type="submission" date="2023-05" db="EMBL/GenBank/DDBJ databases">
        <authorList>
            <consortium name="Lawrence Berkeley National Laboratory"/>
            <person name="Steindorff A."/>
            <person name="Hensen N."/>
            <person name="Bonometti L."/>
            <person name="Westerberg I."/>
            <person name="Brannstrom I.O."/>
            <person name="Guillou S."/>
            <person name="Cros-Aarteil S."/>
            <person name="Calhoun S."/>
            <person name="Haridas S."/>
            <person name="Kuo A."/>
            <person name="Mondo S."/>
            <person name="Pangilinan J."/>
            <person name="Riley R."/>
            <person name="Labutti K."/>
            <person name="Andreopoulos B."/>
            <person name="Lipzen A."/>
            <person name="Chen C."/>
            <person name="Yanf M."/>
            <person name="Daum C."/>
            <person name="Ng V."/>
            <person name="Clum A."/>
            <person name="Ohm R."/>
            <person name="Martin F."/>
            <person name="Silar P."/>
            <person name="Natvig D."/>
            <person name="Lalanne C."/>
            <person name="Gautier V."/>
            <person name="Ament-Velasquez S.L."/>
            <person name="Kruys A."/>
            <person name="Hutchinson M.I."/>
            <person name="Powell A.J."/>
            <person name="Barry K."/>
            <person name="Miller A.N."/>
            <person name="Grigoriev I.V."/>
            <person name="Debuchy R."/>
            <person name="Gladieux P."/>
            <person name="Thoren M.H."/>
            <person name="Johannesson H."/>
        </authorList>
    </citation>
    <scope>NUCLEOTIDE SEQUENCE</scope>
    <source>
        <strain evidence="1">CBS 359.72</strain>
    </source>
</reference>
<comment type="caution">
    <text evidence="1">The sequence shown here is derived from an EMBL/GenBank/DDBJ whole genome shotgun (WGS) entry which is preliminary data.</text>
</comment>
<evidence type="ECO:0000313" key="1">
    <source>
        <dbReference type="EMBL" id="KAK4243392.1"/>
    </source>
</evidence>
<keyword evidence="2" id="KW-1185">Reference proteome</keyword>
<name>A0AAN7HFI8_9PEZI</name>
<sequence>MADSDLPALQGNNNYNTVDDYEGVDISKITIPNITPLKGDYNLEAWKRSIRSNFYFLGLTKFIDGTVVEPSADTDIKTKNRYRVQKATAYGWVEDDNEIDLHKLYKAACNAVGGMSDEAWTLLAKEFFHIDAAKYNNLRTWITRWHYIVAKLKDVGILISDKLLQANILTSLENYDNYWVDMLRFNV</sequence>
<protein>
    <submittedName>
        <fullName evidence="1">Uncharacterized protein</fullName>
    </submittedName>
</protein>
<reference evidence="1" key="1">
    <citation type="journal article" date="2023" name="Mol. Phylogenet. Evol.">
        <title>Genome-scale phylogeny and comparative genomics of the fungal order Sordariales.</title>
        <authorList>
            <person name="Hensen N."/>
            <person name="Bonometti L."/>
            <person name="Westerberg I."/>
            <person name="Brannstrom I.O."/>
            <person name="Guillou S."/>
            <person name="Cros-Aarteil S."/>
            <person name="Calhoun S."/>
            <person name="Haridas S."/>
            <person name="Kuo A."/>
            <person name="Mondo S."/>
            <person name="Pangilinan J."/>
            <person name="Riley R."/>
            <person name="LaButti K."/>
            <person name="Andreopoulos B."/>
            <person name="Lipzen A."/>
            <person name="Chen C."/>
            <person name="Yan M."/>
            <person name="Daum C."/>
            <person name="Ng V."/>
            <person name="Clum A."/>
            <person name="Steindorff A."/>
            <person name="Ohm R.A."/>
            <person name="Martin F."/>
            <person name="Silar P."/>
            <person name="Natvig D.O."/>
            <person name="Lalanne C."/>
            <person name="Gautier V."/>
            <person name="Ament-Velasquez S.L."/>
            <person name="Kruys A."/>
            <person name="Hutchinson M.I."/>
            <person name="Powell A.J."/>
            <person name="Barry K."/>
            <person name="Miller A.N."/>
            <person name="Grigoriev I.V."/>
            <person name="Debuchy R."/>
            <person name="Gladieux P."/>
            <person name="Hiltunen Thoren M."/>
            <person name="Johannesson H."/>
        </authorList>
    </citation>
    <scope>NUCLEOTIDE SEQUENCE</scope>
    <source>
        <strain evidence="1">CBS 359.72</strain>
    </source>
</reference>
<gene>
    <name evidence="1" type="ORF">C7999DRAFT_36283</name>
</gene>
<dbReference type="EMBL" id="MU857822">
    <property type="protein sequence ID" value="KAK4243392.1"/>
    <property type="molecule type" value="Genomic_DNA"/>
</dbReference>
<dbReference type="Proteomes" id="UP001303647">
    <property type="component" value="Unassembled WGS sequence"/>
</dbReference>
<evidence type="ECO:0000313" key="2">
    <source>
        <dbReference type="Proteomes" id="UP001303647"/>
    </source>
</evidence>